<reference evidence="2" key="1">
    <citation type="journal article" date="2014" name="Int. J. Syst. Evol. Microbiol.">
        <title>Complete genome sequence of Corynebacterium casei LMG S-19264T (=DSM 44701T), isolated from a smear-ripened cheese.</title>
        <authorList>
            <consortium name="US DOE Joint Genome Institute (JGI-PGF)"/>
            <person name="Walter F."/>
            <person name="Albersmeier A."/>
            <person name="Kalinowski J."/>
            <person name="Ruckert C."/>
        </authorList>
    </citation>
    <scope>NUCLEOTIDE SEQUENCE</scope>
    <source>
        <strain evidence="2">KCTC 32501</strain>
    </source>
</reference>
<evidence type="ECO:0000256" key="1">
    <source>
        <dbReference type="SAM" id="Phobius"/>
    </source>
</evidence>
<evidence type="ECO:0000313" key="3">
    <source>
        <dbReference type="Proteomes" id="UP000614287"/>
    </source>
</evidence>
<dbReference type="InterPro" id="IPR036779">
    <property type="entry name" value="LysM_dom_sf"/>
</dbReference>
<evidence type="ECO:0000313" key="2">
    <source>
        <dbReference type="EMBL" id="GHA66968.1"/>
    </source>
</evidence>
<feature type="transmembrane region" description="Helical" evidence="1">
    <location>
        <begin position="181"/>
        <end position="199"/>
    </location>
</feature>
<proteinExistence type="predicted"/>
<accession>A0A8J3FXR7</accession>
<organism evidence="2 3">
    <name type="scientific">Formosimonas limnophila</name>
    <dbReference type="NCBI Taxonomy" id="1384487"/>
    <lineage>
        <taxon>Bacteria</taxon>
        <taxon>Pseudomonadati</taxon>
        <taxon>Pseudomonadota</taxon>
        <taxon>Betaproteobacteria</taxon>
        <taxon>Burkholderiales</taxon>
        <taxon>Burkholderiaceae</taxon>
        <taxon>Formosimonas</taxon>
    </lineage>
</organism>
<protein>
    <recommendedName>
        <fullName evidence="4">LysM domain-containing protein</fullName>
    </recommendedName>
</protein>
<keyword evidence="1" id="KW-0472">Membrane</keyword>
<gene>
    <name evidence="2" type="ORF">GCM10009007_04390</name>
</gene>
<dbReference type="AlphaFoldDB" id="A0A8J3FXR7"/>
<dbReference type="Proteomes" id="UP000614287">
    <property type="component" value="Unassembled WGS sequence"/>
</dbReference>
<comment type="caution">
    <text evidence="2">The sequence shown here is derived from an EMBL/GenBank/DDBJ whole genome shotgun (WGS) entry which is preliminary data.</text>
</comment>
<dbReference type="EMBL" id="BMZG01000002">
    <property type="protein sequence ID" value="GHA66968.1"/>
    <property type="molecule type" value="Genomic_DNA"/>
</dbReference>
<sequence>MEFAVKISYSPFRLYAAVLLTALLCTMPLVQAKPKSYAAHAAEIARLAQVNEAGQLQIERGDALTPIAQRYAKANNLPLDVAFKALIDANPQAFEDAQNNLKVGAVLMIPKKTDIGMAKKETESVSVVPKTLDNNTSVEVLMPVEPGVIAQTPDNVSTVEVAVKPDIAQTQTVFDDFYMPPWAWVLAAVFALMLLVGVVKRGNRTPIQNSPKQLERHANGAPKVVLLPQSSEHNPSHSVKALTDYTRTTAGLDPLENFGAQSALSVKADNGAVASASHLTTAFDDEDDGLLYDEESLLDEPLLMREPMVQDRRFQRAVAGLSASSLDLTLADDIPDLPKTVVSTAAHVVPKSIANKLPESSVLDKKFVAVSVFQPNDSFFNHHFKTPRYQLAQITNATARAVTFANVKAEAMAAVKVAPEVVNQNTAPELEVDMPTFLREYSHNLPEPTFTSVDYEDLLDKARLQAWLNVHSVDEILLYAQDAHDASYDDVAQLMLNDVLLRGNAEQCAAVLNLRYLWSYPQGVY</sequence>
<name>A0A8J3FXR7_9BURK</name>
<keyword evidence="3" id="KW-1185">Reference proteome</keyword>
<reference evidence="2" key="2">
    <citation type="submission" date="2020-09" db="EMBL/GenBank/DDBJ databases">
        <authorList>
            <person name="Sun Q."/>
            <person name="Kim S."/>
        </authorList>
    </citation>
    <scope>NUCLEOTIDE SEQUENCE</scope>
    <source>
        <strain evidence="2">KCTC 32501</strain>
    </source>
</reference>
<evidence type="ECO:0008006" key="4">
    <source>
        <dbReference type="Google" id="ProtNLM"/>
    </source>
</evidence>
<keyword evidence="1" id="KW-1133">Transmembrane helix</keyword>
<keyword evidence="1" id="KW-0812">Transmembrane</keyword>
<dbReference type="Gene3D" id="3.10.350.10">
    <property type="entry name" value="LysM domain"/>
    <property type="match status" value="1"/>
</dbReference>